<protein>
    <submittedName>
        <fullName evidence="1">Uncharacterized protein</fullName>
    </submittedName>
</protein>
<proteinExistence type="predicted"/>
<organism evidence="1 2">
    <name type="scientific">Reticulomyxa filosa</name>
    <dbReference type="NCBI Taxonomy" id="46433"/>
    <lineage>
        <taxon>Eukaryota</taxon>
        <taxon>Sar</taxon>
        <taxon>Rhizaria</taxon>
        <taxon>Retaria</taxon>
        <taxon>Foraminifera</taxon>
        <taxon>Monothalamids</taxon>
        <taxon>Reticulomyxidae</taxon>
        <taxon>Reticulomyxa</taxon>
    </lineage>
</organism>
<dbReference type="EMBL" id="ASPP01006615">
    <property type="protein sequence ID" value="ETO28536.1"/>
    <property type="molecule type" value="Genomic_DNA"/>
</dbReference>
<name>X6NR96_RETFI</name>
<reference evidence="1 2" key="1">
    <citation type="journal article" date="2013" name="Curr. Biol.">
        <title>The Genome of the Foraminiferan Reticulomyxa filosa.</title>
        <authorList>
            <person name="Glockner G."/>
            <person name="Hulsmann N."/>
            <person name="Schleicher M."/>
            <person name="Noegel A.A."/>
            <person name="Eichinger L."/>
            <person name="Gallinger C."/>
            <person name="Pawlowski J."/>
            <person name="Sierra R."/>
            <person name="Euteneuer U."/>
            <person name="Pillet L."/>
            <person name="Moustafa A."/>
            <person name="Platzer M."/>
            <person name="Groth M."/>
            <person name="Szafranski K."/>
            <person name="Schliwa M."/>
        </authorList>
    </citation>
    <scope>NUCLEOTIDE SEQUENCE [LARGE SCALE GENOMIC DNA]</scope>
</reference>
<evidence type="ECO:0000313" key="2">
    <source>
        <dbReference type="Proteomes" id="UP000023152"/>
    </source>
</evidence>
<sequence>CDCCFASDEQPQSKLDINNNKKKKKKKKKVTTLKDKGKLKRMCVCVFVMFGDQCWMKEWKRNVLYCIMTTADARIKDTGRNGERGVEMAEKHAILSSNASTTIHMNTNTNSNMRENNENDGVNRDMNADTAEDGQVDISRLSEWTTNDIITYLSSRCAKFGICTLIFAKRKN</sequence>
<dbReference type="AlphaFoldDB" id="X6NR96"/>
<accession>X6NR96</accession>
<comment type="caution">
    <text evidence="1">The sequence shown here is derived from an EMBL/GenBank/DDBJ whole genome shotgun (WGS) entry which is preliminary data.</text>
</comment>
<gene>
    <name evidence="1" type="ORF">RFI_08595</name>
</gene>
<keyword evidence="2" id="KW-1185">Reference proteome</keyword>
<feature type="non-terminal residue" evidence="1">
    <location>
        <position position="1"/>
    </location>
</feature>
<evidence type="ECO:0000313" key="1">
    <source>
        <dbReference type="EMBL" id="ETO28536.1"/>
    </source>
</evidence>
<dbReference type="Proteomes" id="UP000023152">
    <property type="component" value="Unassembled WGS sequence"/>
</dbReference>